<comment type="caution">
    <text evidence="2">The sequence shown here is derived from an EMBL/GenBank/DDBJ whole genome shotgun (WGS) entry which is preliminary data.</text>
</comment>
<dbReference type="OrthoDB" id="10660050at2759"/>
<reference evidence="3" key="1">
    <citation type="submission" date="2014-03" db="EMBL/GenBank/DDBJ databases">
        <title>The Genome Sequence of Puccinia striiformis f. sp. tritici PST-78.</title>
        <authorList>
            <consortium name="The Broad Institute Genome Sequencing Platform"/>
            <person name="Cuomo C."/>
            <person name="Hulbert S."/>
            <person name="Chen X."/>
            <person name="Walker B."/>
            <person name="Young S.K."/>
            <person name="Zeng Q."/>
            <person name="Gargeya S."/>
            <person name="Fitzgerald M."/>
            <person name="Haas B."/>
            <person name="Abouelleil A."/>
            <person name="Alvarado L."/>
            <person name="Arachchi H.M."/>
            <person name="Berlin A.M."/>
            <person name="Chapman S.B."/>
            <person name="Goldberg J."/>
            <person name="Griggs A."/>
            <person name="Gujja S."/>
            <person name="Hansen M."/>
            <person name="Howarth C."/>
            <person name="Imamovic A."/>
            <person name="Larimer J."/>
            <person name="McCowan C."/>
            <person name="Montmayeur A."/>
            <person name="Murphy C."/>
            <person name="Neiman D."/>
            <person name="Pearson M."/>
            <person name="Priest M."/>
            <person name="Roberts A."/>
            <person name="Saif S."/>
            <person name="Shea T."/>
            <person name="Sisk P."/>
            <person name="Sykes S."/>
            <person name="Wortman J."/>
            <person name="Nusbaum C."/>
            <person name="Birren B."/>
        </authorList>
    </citation>
    <scope>NUCLEOTIDE SEQUENCE [LARGE SCALE GENOMIC DNA]</scope>
    <source>
        <strain evidence="3">race PST-78</strain>
    </source>
</reference>
<feature type="region of interest" description="Disordered" evidence="1">
    <location>
        <begin position="96"/>
        <end position="137"/>
    </location>
</feature>
<evidence type="ECO:0000256" key="1">
    <source>
        <dbReference type="SAM" id="MobiDB-lite"/>
    </source>
</evidence>
<dbReference type="AlphaFoldDB" id="A0A0L0VWR5"/>
<feature type="compositionally biased region" description="Polar residues" evidence="1">
    <location>
        <begin position="98"/>
        <end position="109"/>
    </location>
</feature>
<dbReference type="EMBL" id="AJIL01000016">
    <property type="protein sequence ID" value="KNF03627.1"/>
    <property type="molecule type" value="Genomic_DNA"/>
</dbReference>
<feature type="region of interest" description="Disordered" evidence="1">
    <location>
        <begin position="46"/>
        <end position="78"/>
    </location>
</feature>
<feature type="compositionally biased region" description="Polar residues" evidence="1">
    <location>
        <begin position="53"/>
        <end position="64"/>
    </location>
</feature>
<organism evidence="2 3">
    <name type="scientific">Puccinia striiformis f. sp. tritici PST-78</name>
    <dbReference type="NCBI Taxonomy" id="1165861"/>
    <lineage>
        <taxon>Eukaryota</taxon>
        <taxon>Fungi</taxon>
        <taxon>Dikarya</taxon>
        <taxon>Basidiomycota</taxon>
        <taxon>Pucciniomycotina</taxon>
        <taxon>Pucciniomycetes</taxon>
        <taxon>Pucciniales</taxon>
        <taxon>Pucciniaceae</taxon>
        <taxon>Puccinia</taxon>
    </lineage>
</organism>
<keyword evidence="3" id="KW-1185">Reference proteome</keyword>
<name>A0A0L0VWR5_9BASI</name>
<proteinExistence type="predicted"/>
<sequence length="137" mass="14984">MHSNTQQLKDFQSIFKHDMDQIGQPQGNCLGFDLFAPVEFALESEDKNADFGSVQSPTGDTQDPSELGELQLDNGSDCDSRVDIGIDVDLAQYDEPCSHSSSATITSPNLELVPSTDNCHEPTHSPDPLQTKDIPNY</sequence>
<accession>A0A0L0VWR5</accession>
<gene>
    <name evidence="2" type="ORF">PSTG_03149</name>
</gene>
<dbReference type="Proteomes" id="UP000054564">
    <property type="component" value="Unassembled WGS sequence"/>
</dbReference>
<protein>
    <submittedName>
        <fullName evidence="2">Uncharacterized protein</fullName>
    </submittedName>
</protein>
<evidence type="ECO:0000313" key="2">
    <source>
        <dbReference type="EMBL" id="KNF03627.1"/>
    </source>
</evidence>
<evidence type="ECO:0000313" key="3">
    <source>
        <dbReference type="Proteomes" id="UP000054564"/>
    </source>
</evidence>